<dbReference type="AlphaFoldDB" id="N8P3X4"/>
<gene>
    <name evidence="1" type="ORF">F994_00543</name>
</gene>
<protein>
    <submittedName>
        <fullName evidence="1">Uncharacterized protein</fullName>
    </submittedName>
</protein>
<accession>N8P3X4</accession>
<comment type="caution">
    <text evidence="1">The sequence shown here is derived from an EMBL/GenBank/DDBJ whole genome shotgun (WGS) entry which is preliminary data.</text>
</comment>
<evidence type="ECO:0000313" key="2">
    <source>
        <dbReference type="Proteomes" id="UP000013086"/>
    </source>
</evidence>
<proteinExistence type="predicted"/>
<dbReference type="EMBL" id="APOH01000009">
    <property type="protein sequence ID" value="ENU21075.1"/>
    <property type="molecule type" value="Genomic_DNA"/>
</dbReference>
<reference evidence="1 2" key="1">
    <citation type="submission" date="2013-02" db="EMBL/GenBank/DDBJ databases">
        <title>The Genome Sequence of Acinetobacter sp. ANC 3994.</title>
        <authorList>
            <consortium name="The Broad Institute Genome Sequencing Platform"/>
            <consortium name="The Broad Institute Genome Sequencing Center for Infectious Disease"/>
            <person name="Cerqueira G."/>
            <person name="Feldgarden M."/>
            <person name="Courvalin P."/>
            <person name="Perichon B."/>
            <person name="Grillot-Courvalin C."/>
            <person name="Clermont D."/>
            <person name="Rocha E."/>
            <person name="Yoon E.-J."/>
            <person name="Nemec A."/>
            <person name="Walker B."/>
            <person name="Young S.K."/>
            <person name="Zeng Q."/>
            <person name="Gargeya S."/>
            <person name="Fitzgerald M."/>
            <person name="Haas B."/>
            <person name="Abouelleil A."/>
            <person name="Alvarado L."/>
            <person name="Arachchi H.M."/>
            <person name="Berlin A.M."/>
            <person name="Chapman S.B."/>
            <person name="Dewar J."/>
            <person name="Goldberg J."/>
            <person name="Griggs A."/>
            <person name="Gujja S."/>
            <person name="Hansen M."/>
            <person name="Howarth C."/>
            <person name="Imamovic A."/>
            <person name="Larimer J."/>
            <person name="McCowan C."/>
            <person name="Murphy C."/>
            <person name="Neiman D."/>
            <person name="Pearson M."/>
            <person name="Priest M."/>
            <person name="Roberts A."/>
            <person name="Saif S."/>
            <person name="Shea T."/>
            <person name="Sisk P."/>
            <person name="Sykes S."/>
            <person name="Wortman J."/>
            <person name="Nusbaum C."/>
            <person name="Birren B."/>
        </authorList>
    </citation>
    <scope>NUCLEOTIDE SEQUENCE [LARGE SCALE GENOMIC DNA]</scope>
    <source>
        <strain evidence="1 2">ANC 3994</strain>
    </source>
</reference>
<dbReference type="HOGENOM" id="CLU_3021286_0_0_6"/>
<name>N8P3X4_9GAMM</name>
<evidence type="ECO:0000313" key="1">
    <source>
        <dbReference type="EMBL" id="ENU21075.1"/>
    </source>
</evidence>
<organism evidence="1 2">
    <name type="scientific">Acinetobacter bohemicus ANC 3994</name>
    <dbReference type="NCBI Taxonomy" id="1217715"/>
    <lineage>
        <taxon>Bacteria</taxon>
        <taxon>Pseudomonadati</taxon>
        <taxon>Pseudomonadota</taxon>
        <taxon>Gammaproteobacteria</taxon>
        <taxon>Moraxellales</taxon>
        <taxon>Moraxellaceae</taxon>
        <taxon>Acinetobacter</taxon>
    </lineage>
</organism>
<dbReference type="Proteomes" id="UP000013086">
    <property type="component" value="Unassembled WGS sequence"/>
</dbReference>
<sequence length="55" mass="6418">MEKIKISSLWKQLITESILKITVRKPSQLNCIPDALRFTLEQICRVFSSNKQVQI</sequence>